<dbReference type="Proteomes" id="UP001559025">
    <property type="component" value="Unassembled WGS sequence"/>
</dbReference>
<comment type="caution">
    <text evidence="1">The sequence shown here is derived from an EMBL/GenBank/DDBJ whole genome shotgun (WGS) entry which is preliminary data.</text>
</comment>
<keyword evidence="2" id="KW-1185">Reference proteome</keyword>
<reference evidence="1 2" key="1">
    <citation type="submission" date="2024-01" db="EMBL/GenBank/DDBJ databases">
        <title>New evidence supports the origin of RcGTA from prophage.</title>
        <authorList>
            <person name="Xu Y."/>
            <person name="Liu B."/>
            <person name="Chen F."/>
        </authorList>
    </citation>
    <scope>NUCLEOTIDE SEQUENCE [LARGE SCALE GENOMIC DNA]</scope>
    <source>
        <strain evidence="1 2">CBW1107-2</strain>
    </source>
</reference>
<evidence type="ECO:0000313" key="2">
    <source>
        <dbReference type="Proteomes" id="UP001559025"/>
    </source>
</evidence>
<proteinExistence type="predicted"/>
<protein>
    <submittedName>
        <fullName evidence="1">Uncharacterized protein</fullName>
    </submittedName>
</protein>
<dbReference type="RefSeq" id="WP_368803475.1">
    <property type="nucleotide sequence ID" value="NZ_JAZHFV010000004.1"/>
</dbReference>
<accession>A0ABV3WV06</accession>
<dbReference type="EMBL" id="JAZHFV010000004">
    <property type="protein sequence ID" value="MEX4008475.1"/>
    <property type="molecule type" value="Genomic_DNA"/>
</dbReference>
<evidence type="ECO:0000313" key="1">
    <source>
        <dbReference type="EMBL" id="MEX4008475.1"/>
    </source>
</evidence>
<sequence length="51" mass="5612">MVFDHIEFGRPHRQRMRRIQDDAPALSLTLPPSLLAGAAGMPPRPFPDACG</sequence>
<gene>
    <name evidence="1" type="ORF">V1479_14265</name>
</gene>
<name>A0ABV3WV06_9HYPH</name>
<organism evidence="1 2">
    <name type="scientific">Neoaquamicrobium sediminum</name>
    <dbReference type="NCBI Taxonomy" id="1849104"/>
    <lineage>
        <taxon>Bacteria</taxon>
        <taxon>Pseudomonadati</taxon>
        <taxon>Pseudomonadota</taxon>
        <taxon>Alphaproteobacteria</taxon>
        <taxon>Hyphomicrobiales</taxon>
        <taxon>Phyllobacteriaceae</taxon>
        <taxon>Neoaquamicrobium</taxon>
    </lineage>
</organism>